<feature type="compositionally biased region" description="Gly residues" evidence="1">
    <location>
        <begin position="309"/>
        <end position="321"/>
    </location>
</feature>
<dbReference type="AlphaFoldDB" id="A0A1H5RFP6"/>
<dbReference type="Proteomes" id="UP000198878">
    <property type="component" value="Unassembled WGS sequence"/>
</dbReference>
<sequence>MRTGEPDLLVTGATGFVGTAVLRELIARGAGARVRVLARRPLPAWMTDAGVTTWRGDITDAAGLAGLCTGITTLVHLASQIGGDAALCTAVNEDGTAKLLAEARRAGTTEVLYLSTCAVYRDGVHRGAPEPVGEFGSEPGSGLGTDPVPTAGRGRSGVGLGSRVGGGLRGGLEALAGSGGPGSGLGAPADRGESGAGSGSPAGRGGSKAARDSPAGRGGLGTGLGSQVGGGPGSDPGAPADRGESGSGLGSQVGGGWGAGLEALAGRGGPGAGLGSQVGRGEPGSDLGAQVGRGGPGSDLGAPADRGESGSGSGSPAGRGGSEAARESPAGHRGSAGEAGSGSRAVRGGPWSGPDSPAGRGESTDQAGPGPRAGRRGPSAVGGSGSSPAAGGGSPATRGGPGSRAGHDRPTGEFAPQSPLATGPASATSRSRLAGERLVLAAGGVVLRPHLVHGAGDRHVVPALARWISAVPAWAAGGEARTSLVAVADLAAAIAVLALNPGTGGAGEVFHVADPDPVRLRVLITAVCELLGLPVPVADLPLAEHRARTRAALPALTDHQYSLLTRDHWYESTRIWDLTGVSPGPGFGPRLAEAAAWYRTSLGNVH</sequence>
<reference evidence="4" key="1">
    <citation type="submission" date="2016-10" db="EMBL/GenBank/DDBJ databases">
        <authorList>
            <person name="Varghese N."/>
            <person name="Submissions S."/>
        </authorList>
    </citation>
    <scope>NUCLEOTIDE SEQUENCE [LARGE SCALE GENOMIC DNA]</scope>
    <source>
        <strain evidence="4">DSM 44654</strain>
    </source>
</reference>
<evidence type="ECO:0000256" key="1">
    <source>
        <dbReference type="SAM" id="MobiDB-lite"/>
    </source>
</evidence>
<gene>
    <name evidence="3" type="ORF">SAMN05421837_11070</name>
</gene>
<dbReference type="InterPro" id="IPR001509">
    <property type="entry name" value="Epimerase_deHydtase"/>
</dbReference>
<dbReference type="RefSeq" id="WP_279627569.1">
    <property type="nucleotide sequence ID" value="NZ_FNUJ01000010.1"/>
</dbReference>
<organism evidence="3 4">
    <name type="scientific">Amycolatopsis pretoriensis</name>
    <dbReference type="NCBI Taxonomy" id="218821"/>
    <lineage>
        <taxon>Bacteria</taxon>
        <taxon>Bacillati</taxon>
        <taxon>Actinomycetota</taxon>
        <taxon>Actinomycetes</taxon>
        <taxon>Pseudonocardiales</taxon>
        <taxon>Pseudonocardiaceae</taxon>
        <taxon>Amycolatopsis</taxon>
    </lineage>
</organism>
<dbReference type="EMBL" id="FNUJ01000010">
    <property type="protein sequence ID" value="SEF36321.1"/>
    <property type="molecule type" value="Genomic_DNA"/>
</dbReference>
<dbReference type="PANTHER" id="PTHR43245">
    <property type="entry name" value="BIFUNCTIONAL POLYMYXIN RESISTANCE PROTEIN ARNA"/>
    <property type="match status" value="1"/>
</dbReference>
<dbReference type="SUPFAM" id="SSF51735">
    <property type="entry name" value="NAD(P)-binding Rossmann-fold domains"/>
    <property type="match status" value="2"/>
</dbReference>
<dbReference type="STRING" id="218821.SAMN05421837_11070"/>
<keyword evidence="4" id="KW-1185">Reference proteome</keyword>
<dbReference type="Pfam" id="PF01370">
    <property type="entry name" value="Epimerase"/>
    <property type="match status" value="1"/>
</dbReference>
<proteinExistence type="predicted"/>
<evidence type="ECO:0000259" key="2">
    <source>
        <dbReference type="Pfam" id="PF01370"/>
    </source>
</evidence>
<feature type="compositionally biased region" description="Gly residues" evidence="1">
    <location>
        <begin position="245"/>
        <end position="259"/>
    </location>
</feature>
<dbReference type="InterPro" id="IPR050177">
    <property type="entry name" value="Lipid_A_modif_metabolic_enz"/>
</dbReference>
<evidence type="ECO:0000313" key="4">
    <source>
        <dbReference type="Proteomes" id="UP000198878"/>
    </source>
</evidence>
<evidence type="ECO:0000313" key="3">
    <source>
        <dbReference type="EMBL" id="SEF36321.1"/>
    </source>
</evidence>
<feature type="compositionally biased region" description="Gly residues" evidence="1">
    <location>
        <begin position="216"/>
        <end position="234"/>
    </location>
</feature>
<feature type="compositionally biased region" description="Gly residues" evidence="1">
    <location>
        <begin position="154"/>
        <end position="170"/>
    </location>
</feature>
<name>A0A1H5RFP6_9PSEU</name>
<accession>A0A1H5RFP6</accession>
<feature type="domain" description="NAD-dependent epimerase/dehydratase" evidence="2">
    <location>
        <begin position="9"/>
        <end position="125"/>
    </location>
</feature>
<feature type="compositionally biased region" description="Gly residues" evidence="1">
    <location>
        <begin position="380"/>
        <end position="403"/>
    </location>
</feature>
<dbReference type="InterPro" id="IPR036291">
    <property type="entry name" value="NAD(P)-bd_dom_sf"/>
</dbReference>
<feature type="compositionally biased region" description="Gly residues" evidence="1">
    <location>
        <begin position="266"/>
        <end position="282"/>
    </location>
</feature>
<dbReference type="Gene3D" id="3.40.50.720">
    <property type="entry name" value="NAD(P)-binding Rossmann-like Domain"/>
    <property type="match status" value="2"/>
</dbReference>
<feature type="compositionally biased region" description="Low complexity" evidence="1">
    <location>
        <begin position="331"/>
        <end position="349"/>
    </location>
</feature>
<feature type="compositionally biased region" description="Gly residues" evidence="1">
    <location>
        <begin position="194"/>
        <end position="206"/>
    </location>
</feature>
<feature type="region of interest" description="Disordered" evidence="1">
    <location>
        <begin position="130"/>
        <end position="429"/>
    </location>
</feature>
<protein>
    <submittedName>
        <fullName evidence="3">NAD dependent epimerase/dehydratase family protein</fullName>
    </submittedName>
</protein>
<feature type="compositionally biased region" description="Low complexity" evidence="1">
    <location>
        <begin position="367"/>
        <end position="379"/>
    </location>
</feature>